<name>A0ABQ6Y5S3_9GAMM</name>
<accession>A0ABQ6Y5S3</accession>
<dbReference type="EMBL" id="AQPF01000027">
    <property type="protein sequence ID" value="KAF0804634.1"/>
    <property type="molecule type" value="Genomic_DNA"/>
</dbReference>
<comment type="caution">
    <text evidence="1">The sequence shown here is derived from an EMBL/GenBank/DDBJ whole genome shotgun (WGS) entry which is preliminary data.</text>
</comment>
<evidence type="ECO:0000313" key="2">
    <source>
        <dbReference type="Proteomes" id="UP000771797"/>
    </source>
</evidence>
<evidence type="ECO:0008006" key="3">
    <source>
        <dbReference type="Google" id="ProtNLM"/>
    </source>
</evidence>
<dbReference type="Proteomes" id="UP000771797">
    <property type="component" value="Unassembled WGS sequence"/>
</dbReference>
<dbReference type="RefSeq" id="WP_159661147.1">
    <property type="nucleotide sequence ID" value="NZ_AQPF01000027.1"/>
</dbReference>
<protein>
    <recommendedName>
        <fullName evidence="3">Toxin CptA</fullName>
    </recommendedName>
</protein>
<keyword evidence="2" id="KW-1185">Reference proteome</keyword>
<organism evidence="1 2">
    <name type="scientific">Alcanivorax xiamenensis</name>
    <dbReference type="NCBI Taxonomy" id="1177156"/>
    <lineage>
        <taxon>Bacteria</taxon>
        <taxon>Pseudomonadati</taxon>
        <taxon>Pseudomonadota</taxon>
        <taxon>Gammaproteobacteria</taxon>
        <taxon>Oceanospirillales</taxon>
        <taxon>Alcanivoracaceae</taxon>
        <taxon>Alcanivorax</taxon>
    </lineage>
</organism>
<proteinExistence type="predicted"/>
<reference evidence="1 2" key="1">
    <citation type="submission" date="2012-09" db="EMBL/GenBank/DDBJ databases">
        <title>Genome Sequence of alkane-degrading Bacterium Alcanivorax sp. 6-D-6.</title>
        <authorList>
            <person name="Lai Q."/>
            <person name="Shao Z."/>
        </authorList>
    </citation>
    <scope>NUCLEOTIDE SEQUENCE [LARGE SCALE GENOMIC DNA]</scope>
    <source>
        <strain evidence="1 2">6-D-6</strain>
    </source>
</reference>
<sequence>MSTTSWASFPPRLELRPSRWPRRLRLAALLIAVLALWHSAVPVWAWPLLLAGLVWGVRRWRPPVVTAVAVTATEVTLVLGNGGLEDRGLEERRVTVTAPFRAWTPGPWLALRCPGRGWVWIFADQAGEAALTPLRQVLWLNRRR</sequence>
<evidence type="ECO:0000313" key="1">
    <source>
        <dbReference type="EMBL" id="KAF0804634.1"/>
    </source>
</evidence>
<gene>
    <name evidence="1" type="ORF">A6D6_02901</name>
</gene>